<evidence type="ECO:0000256" key="3">
    <source>
        <dbReference type="ARBA" id="ARBA00023004"/>
    </source>
</evidence>
<name>A0ABW5XSC1_9SPHI</name>
<keyword evidence="1 4" id="KW-0349">Heme</keyword>
<keyword evidence="2 4" id="KW-0479">Metal-binding</keyword>
<dbReference type="InterPro" id="IPR009056">
    <property type="entry name" value="Cyt_c-like_dom"/>
</dbReference>
<dbReference type="Gene3D" id="1.10.760.10">
    <property type="entry name" value="Cytochrome c-like domain"/>
    <property type="match status" value="1"/>
</dbReference>
<protein>
    <submittedName>
        <fullName evidence="7">C-type cytochrome</fullName>
    </submittedName>
</protein>
<sequence length="139" mass="15197">MKLKATAIICFLLAILVYSCDTEAGITFKRYYTTGSIVYQTKCQNCHGKDGQGLSSLMPPLTDSAYLKANKKLLSCFVKYGLKNKIVIVNKKAYDGDMPAVDLAPIEIAQVLTYITNSFGNNLGLITGQDVEVDLKACK</sequence>
<dbReference type="Proteomes" id="UP001597601">
    <property type="component" value="Unassembled WGS sequence"/>
</dbReference>
<keyword evidence="5" id="KW-0732">Signal</keyword>
<feature type="chain" id="PRO_5046952327" evidence="5">
    <location>
        <begin position="25"/>
        <end position="139"/>
    </location>
</feature>
<keyword evidence="8" id="KW-1185">Reference proteome</keyword>
<accession>A0ABW5XSC1</accession>
<evidence type="ECO:0000313" key="8">
    <source>
        <dbReference type="Proteomes" id="UP001597601"/>
    </source>
</evidence>
<dbReference type="RefSeq" id="WP_377129179.1">
    <property type="nucleotide sequence ID" value="NZ_JBHUON010000019.1"/>
</dbReference>
<dbReference type="SUPFAM" id="SSF46626">
    <property type="entry name" value="Cytochrome c"/>
    <property type="match status" value="1"/>
</dbReference>
<reference evidence="8" key="1">
    <citation type="journal article" date="2019" name="Int. J. Syst. Evol. Microbiol.">
        <title>The Global Catalogue of Microorganisms (GCM) 10K type strain sequencing project: providing services to taxonomists for standard genome sequencing and annotation.</title>
        <authorList>
            <consortium name="The Broad Institute Genomics Platform"/>
            <consortium name="The Broad Institute Genome Sequencing Center for Infectious Disease"/>
            <person name="Wu L."/>
            <person name="Ma J."/>
        </authorList>
    </citation>
    <scope>NUCLEOTIDE SEQUENCE [LARGE SCALE GENOMIC DNA]</scope>
    <source>
        <strain evidence="8">KCTC 52232</strain>
    </source>
</reference>
<dbReference type="EMBL" id="JBHUON010000019">
    <property type="protein sequence ID" value="MFD2865962.1"/>
    <property type="molecule type" value="Genomic_DNA"/>
</dbReference>
<dbReference type="PANTHER" id="PTHR35008:SF4">
    <property type="entry name" value="BLL4482 PROTEIN"/>
    <property type="match status" value="1"/>
</dbReference>
<evidence type="ECO:0000256" key="5">
    <source>
        <dbReference type="SAM" id="SignalP"/>
    </source>
</evidence>
<evidence type="ECO:0000256" key="1">
    <source>
        <dbReference type="ARBA" id="ARBA00022617"/>
    </source>
</evidence>
<gene>
    <name evidence="7" type="ORF">ACFSYC_14770</name>
</gene>
<evidence type="ECO:0000256" key="4">
    <source>
        <dbReference type="PROSITE-ProRule" id="PRU00433"/>
    </source>
</evidence>
<feature type="domain" description="Cytochrome c" evidence="6">
    <location>
        <begin position="30"/>
        <end position="119"/>
    </location>
</feature>
<evidence type="ECO:0000256" key="2">
    <source>
        <dbReference type="ARBA" id="ARBA00022723"/>
    </source>
</evidence>
<dbReference type="PROSITE" id="PS51007">
    <property type="entry name" value="CYTC"/>
    <property type="match status" value="1"/>
</dbReference>
<evidence type="ECO:0000313" key="7">
    <source>
        <dbReference type="EMBL" id="MFD2865962.1"/>
    </source>
</evidence>
<feature type="signal peptide" evidence="5">
    <location>
        <begin position="1"/>
        <end position="24"/>
    </location>
</feature>
<evidence type="ECO:0000259" key="6">
    <source>
        <dbReference type="PROSITE" id="PS51007"/>
    </source>
</evidence>
<dbReference type="InterPro" id="IPR051459">
    <property type="entry name" value="Cytochrome_c-type_DH"/>
</dbReference>
<keyword evidence="3 4" id="KW-0408">Iron</keyword>
<dbReference type="PANTHER" id="PTHR35008">
    <property type="entry name" value="BLL4482 PROTEIN-RELATED"/>
    <property type="match status" value="1"/>
</dbReference>
<dbReference type="PROSITE" id="PS51257">
    <property type="entry name" value="PROKAR_LIPOPROTEIN"/>
    <property type="match status" value="1"/>
</dbReference>
<dbReference type="InterPro" id="IPR036909">
    <property type="entry name" value="Cyt_c-like_dom_sf"/>
</dbReference>
<organism evidence="7 8">
    <name type="scientific">Mucilaginibacter antarcticus</name>
    <dbReference type="NCBI Taxonomy" id="1855725"/>
    <lineage>
        <taxon>Bacteria</taxon>
        <taxon>Pseudomonadati</taxon>
        <taxon>Bacteroidota</taxon>
        <taxon>Sphingobacteriia</taxon>
        <taxon>Sphingobacteriales</taxon>
        <taxon>Sphingobacteriaceae</taxon>
        <taxon>Mucilaginibacter</taxon>
    </lineage>
</organism>
<dbReference type="Pfam" id="PF00034">
    <property type="entry name" value="Cytochrom_C"/>
    <property type="match status" value="1"/>
</dbReference>
<proteinExistence type="predicted"/>
<comment type="caution">
    <text evidence="7">The sequence shown here is derived from an EMBL/GenBank/DDBJ whole genome shotgun (WGS) entry which is preliminary data.</text>
</comment>